<dbReference type="KEGG" id="pht:BLM14_18300"/>
<keyword evidence="1" id="KW-0732">Signal</keyword>
<name>A0A2N9VT96_9HYPH</name>
<protein>
    <recommendedName>
        <fullName evidence="4">Rap1a immunity protein domain-containing protein</fullName>
    </recommendedName>
</protein>
<dbReference type="EMBL" id="MZMT01000049">
    <property type="protein sequence ID" value="PIO42714.1"/>
    <property type="molecule type" value="Genomic_DNA"/>
</dbReference>
<evidence type="ECO:0000313" key="2">
    <source>
        <dbReference type="EMBL" id="PIO42714.1"/>
    </source>
</evidence>
<feature type="signal peptide" evidence="1">
    <location>
        <begin position="1"/>
        <end position="18"/>
    </location>
</feature>
<dbReference type="AlphaFoldDB" id="A0A2N9VT96"/>
<evidence type="ECO:0000256" key="1">
    <source>
        <dbReference type="SAM" id="SignalP"/>
    </source>
</evidence>
<dbReference type="Proteomes" id="UP000232163">
    <property type="component" value="Unassembled WGS sequence"/>
</dbReference>
<evidence type="ECO:0000313" key="3">
    <source>
        <dbReference type="Proteomes" id="UP000232163"/>
    </source>
</evidence>
<organism evidence="2 3">
    <name type="scientific">Phyllobacterium zundukense</name>
    <dbReference type="NCBI Taxonomy" id="1867719"/>
    <lineage>
        <taxon>Bacteria</taxon>
        <taxon>Pseudomonadati</taxon>
        <taxon>Pseudomonadota</taxon>
        <taxon>Alphaproteobacteria</taxon>
        <taxon>Hyphomicrobiales</taxon>
        <taxon>Phyllobacteriaceae</taxon>
        <taxon>Phyllobacterium</taxon>
    </lineage>
</organism>
<sequence length="109" mass="12037">MRVWTLLIVFFIASPASAMTAADLLAAEKRFATGYIFGAIEYQVGIPVNDNFAKRREEIRKCLLDGKFMSDALYTKVTTFIRRHPGTLPNSAIGAILQAVNDICPEAGR</sequence>
<gene>
    <name evidence="2" type="ORF">B5P45_19785</name>
</gene>
<feature type="chain" id="PRO_5014653912" description="Rap1a immunity protein domain-containing protein" evidence="1">
    <location>
        <begin position="19"/>
        <end position="109"/>
    </location>
</feature>
<accession>A0A2N9VT96</accession>
<evidence type="ECO:0008006" key="4">
    <source>
        <dbReference type="Google" id="ProtNLM"/>
    </source>
</evidence>
<keyword evidence="3" id="KW-1185">Reference proteome</keyword>
<comment type="caution">
    <text evidence="2">The sequence shown here is derived from an EMBL/GenBank/DDBJ whole genome shotgun (WGS) entry which is preliminary data.</text>
</comment>
<reference evidence="2 3" key="1">
    <citation type="journal article" date="2017" name="Int J Environ Stud">
        <title>Does the Miocene-Pliocene relict legume Oxytropis triphylla form nitrogen-fixing nodules with a combination of bacterial strains?</title>
        <authorList>
            <person name="Safronova V."/>
            <person name="Belimov A."/>
            <person name="Sazanova A."/>
            <person name="Kuznetsova I."/>
            <person name="Popova J."/>
            <person name="Andronov E."/>
            <person name="Verkhozina A."/>
            <person name="Tikhonovich I."/>
        </authorList>
    </citation>
    <scope>NUCLEOTIDE SEQUENCE [LARGE SCALE GENOMIC DNA]</scope>
    <source>
        <strain evidence="2 3">Tri-38</strain>
    </source>
</reference>
<proteinExistence type="predicted"/>